<keyword evidence="2" id="KW-0238">DNA-binding</keyword>
<comment type="caution">
    <text evidence="5">The sequence shown here is derived from an EMBL/GenBank/DDBJ whole genome shotgun (WGS) entry which is preliminary data.</text>
</comment>
<evidence type="ECO:0000256" key="2">
    <source>
        <dbReference type="ARBA" id="ARBA00023125"/>
    </source>
</evidence>
<dbReference type="InterPro" id="IPR009057">
    <property type="entry name" value="Homeodomain-like_sf"/>
</dbReference>
<evidence type="ECO:0000256" key="1">
    <source>
        <dbReference type="ARBA" id="ARBA00023015"/>
    </source>
</evidence>
<keyword evidence="1" id="KW-0805">Transcription regulation</keyword>
<protein>
    <submittedName>
        <fullName evidence="5">Helix-turn-helix domain-containing protein</fullName>
    </submittedName>
</protein>
<dbReference type="PROSITE" id="PS01124">
    <property type="entry name" value="HTH_ARAC_FAMILY_2"/>
    <property type="match status" value="1"/>
</dbReference>
<dbReference type="Pfam" id="PF12833">
    <property type="entry name" value="HTH_18"/>
    <property type="match status" value="1"/>
</dbReference>
<evidence type="ECO:0000313" key="5">
    <source>
        <dbReference type="EMBL" id="MEE6188043.1"/>
    </source>
</evidence>
<gene>
    <name evidence="5" type="ORF">V2H41_12245</name>
</gene>
<organism evidence="5 6">
    <name type="scientific">Niabella digestorum</name>
    <dbReference type="NCBI Taxonomy" id="3117701"/>
    <lineage>
        <taxon>Bacteria</taxon>
        <taxon>Pseudomonadati</taxon>
        <taxon>Bacteroidota</taxon>
        <taxon>Chitinophagia</taxon>
        <taxon>Chitinophagales</taxon>
        <taxon>Chitinophagaceae</taxon>
        <taxon>Niabella</taxon>
    </lineage>
</organism>
<reference evidence="5 6" key="1">
    <citation type="submission" date="2024-01" db="EMBL/GenBank/DDBJ databases">
        <title>Niabella digestum sp. nov., isolated from waste digestion system.</title>
        <authorList>
            <person name="Zhang L."/>
        </authorList>
    </citation>
    <scope>NUCLEOTIDE SEQUENCE [LARGE SCALE GENOMIC DNA]</scope>
    <source>
        <strain evidence="5 6">A18</strain>
    </source>
</reference>
<dbReference type="InterPro" id="IPR018060">
    <property type="entry name" value="HTH_AraC"/>
</dbReference>
<dbReference type="PANTHER" id="PTHR43280">
    <property type="entry name" value="ARAC-FAMILY TRANSCRIPTIONAL REGULATOR"/>
    <property type="match status" value="1"/>
</dbReference>
<feature type="domain" description="HTH araC/xylS-type" evidence="4">
    <location>
        <begin position="197"/>
        <end position="302"/>
    </location>
</feature>
<dbReference type="Proteomes" id="UP001357452">
    <property type="component" value="Unassembled WGS sequence"/>
</dbReference>
<dbReference type="SUPFAM" id="SSF46689">
    <property type="entry name" value="Homeodomain-like"/>
    <property type="match status" value="1"/>
</dbReference>
<evidence type="ECO:0000256" key="3">
    <source>
        <dbReference type="ARBA" id="ARBA00023163"/>
    </source>
</evidence>
<name>A0ABU7RJ89_9BACT</name>
<keyword evidence="6" id="KW-1185">Reference proteome</keyword>
<accession>A0ABU7RJ89</accession>
<dbReference type="SMART" id="SM00342">
    <property type="entry name" value="HTH_ARAC"/>
    <property type="match status" value="1"/>
</dbReference>
<dbReference type="Gene3D" id="1.10.10.60">
    <property type="entry name" value="Homeodomain-like"/>
    <property type="match status" value="1"/>
</dbReference>
<keyword evidence="3" id="KW-0804">Transcription</keyword>
<dbReference type="PANTHER" id="PTHR43280:SF32">
    <property type="entry name" value="TRANSCRIPTIONAL REGULATORY PROTEIN"/>
    <property type="match status" value="1"/>
</dbReference>
<sequence length="305" mass="35935">MPKEPYHIKTIQEFHRLHGLSQQAHPLVSIVDYADLSREYYGDIDRLLLGIYVISLKRGVDKLYYGRQEYDFDEGVLYFMAPNQVLRVNRNLNDAQARSGWLLLIHPDFLWNTHLQKKIREYDFFDYEIHEALFLSDKEEKILNDIVRNIRDEYLANIDAFSKPIILSHIETLLSYSERFYNRQFITREKKHHDLLDQLQKQLEEYFNTEQATLYGLPSVQYLANALHVSPGYLGKMLRLVSGQSTQQLIQQFIIDKAKEKLSTTQLSVSEIAYELGFEHPQSFSKLFKAKTTLSPLEFRRGFMA</sequence>
<dbReference type="EMBL" id="JAZGLY010000008">
    <property type="protein sequence ID" value="MEE6188043.1"/>
    <property type="molecule type" value="Genomic_DNA"/>
</dbReference>
<evidence type="ECO:0000313" key="6">
    <source>
        <dbReference type="Proteomes" id="UP001357452"/>
    </source>
</evidence>
<dbReference type="RefSeq" id="WP_330975447.1">
    <property type="nucleotide sequence ID" value="NZ_JAZGLY010000008.1"/>
</dbReference>
<evidence type="ECO:0000259" key="4">
    <source>
        <dbReference type="PROSITE" id="PS01124"/>
    </source>
</evidence>
<proteinExistence type="predicted"/>